<reference evidence="2" key="1">
    <citation type="submission" date="2023-01" db="EMBL/GenBank/DDBJ databases">
        <authorList>
            <person name="Van Ghelder C."/>
            <person name="Rancurel C."/>
        </authorList>
    </citation>
    <scope>NUCLEOTIDE SEQUENCE</scope>
    <source>
        <strain evidence="2">CNCM I-4278</strain>
    </source>
</reference>
<gene>
    <name evidence="2" type="ORF">PDIGIT_LOCUS13951</name>
</gene>
<evidence type="ECO:0008006" key="4">
    <source>
        <dbReference type="Google" id="ProtNLM"/>
    </source>
</evidence>
<keyword evidence="1" id="KW-1133">Transmembrane helix</keyword>
<protein>
    <recommendedName>
        <fullName evidence="4">F-box domain-containing protein</fullName>
    </recommendedName>
</protein>
<evidence type="ECO:0000313" key="3">
    <source>
        <dbReference type="Proteomes" id="UP001152607"/>
    </source>
</evidence>
<dbReference type="AlphaFoldDB" id="A0A9W4UTN6"/>
<proteinExistence type="predicted"/>
<keyword evidence="1" id="KW-0812">Transmembrane</keyword>
<accession>A0A9W4UTN6</accession>
<keyword evidence="1" id="KW-0472">Membrane</keyword>
<dbReference type="Proteomes" id="UP001152607">
    <property type="component" value="Unassembled WGS sequence"/>
</dbReference>
<comment type="caution">
    <text evidence="2">The sequence shown here is derived from an EMBL/GenBank/DDBJ whole genome shotgun (WGS) entry which is preliminary data.</text>
</comment>
<keyword evidence="3" id="KW-1185">Reference proteome</keyword>
<feature type="transmembrane region" description="Helical" evidence="1">
    <location>
        <begin position="6"/>
        <end position="25"/>
    </location>
</feature>
<evidence type="ECO:0000313" key="2">
    <source>
        <dbReference type="EMBL" id="CAI6340766.1"/>
    </source>
</evidence>
<dbReference type="EMBL" id="CAOQHR010000011">
    <property type="protein sequence ID" value="CAI6340766.1"/>
    <property type="molecule type" value="Genomic_DNA"/>
</dbReference>
<organism evidence="2 3">
    <name type="scientific">Periconia digitata</name>
    <dbReference type="NCBI Taxonomy" id="1303443"/>
    <lineage>
        <taxon>Eukaryota</taxon>
        <taxon>Fungi</taxon>
        <taxon>Dikarya</taxon>
        <taxon>Ascomycota</taxon>
        <taxon>Pezizomycotina</taxon>
        <taxon>Dothideomycetes</taxon>
        <taxon>Pleosporomycetidae</taxon>
        <taxon>Pleosporales</taxon>
        <taxon>Massarineae</taxon>
        <taxon>Periconiaceae</taxon>
        <taxon>Periconia</taxon>
    </lineage>
</organism>
<dbReference type="OrthoDB" id="10550736at2759"/>
<sequence>MSDCFVGSLLEVCFLIAAIGLYTVIVRAKPARQKNLDNLPIEIQLKIAECLRYGNASTPRAMADLAALALVCRSLARPTQRVLYKAPYIPSHDTAEGSPNLPFLRTVANNPFLLSHIRHLDITMVIMSRDESHFAGAPLNVLEKYDKRRQDLGEETFARLSSLGFGEPSQLYHVLTQRGPDVTWVGMILEMATSLCNMTLRIVHEDGSLISFQSLEILYGLLIREKLRHNRGGPRHLPLAKPQSFCISGEDICGADVGDPFLQKWSPSLWPAALENSVLNHATVWEVDCKKRNVIAHYRTVANMEMHHLGEMTRMELLIQDGSELCDPWGNPRTRKSSRSFKNVVLKLQPFAWRLRQLRIRAQTDDADSGTPAWLAKISRARTMRQFTFLESLSVPQDFLFKRHSKPGVLKFRPIHRFLPFEHLREIVIEHATEDLRMWLEALVLFLSQINKSDFVLGSIQIGVNEEVENSFPSGWYRGSPFWDDFRELNIEISFFQMNC</sequence>
<name>A0A9W4UTN6_9PLEO</name>
<evidence type="ECO:0000256" key="1">
    <source>
        <dbReference type="SAM" id="Phobius"/>
    </source>
</evidence>